<keyword evidence="4" id="KW-1185">Reference proteome</keyword>
<evidence type="ECO:0000259" key="2">
    <source>
        <dbReference type="Pfam" id="PF07859"/>
    </source>
</evidence>
<keyword evidence="1" id="KW-1133">Transmembrane helix</keyword>
<name>A0A9Q8QQ02_9HYPO</name>
<dbReference type="EMBL" id="CP086362">
    <property type="protein sequence ID" value="UNI23655.1"/>
    <property type="molecule type" value="Genomic_DNA"/>
</dbReference>
<dbReference type="Proteomes" id="UP000829364">
    <property type="component" value="Chromosome 9"/>
</dbReference>
<evidence type="ECO:0000313" key="3">
    <source>
        <dbReference type="EMBL" id="UNI23655.1"/>
    </source>
</evidence>
<proteinExistence type="predicted"/>
<evidence type="ECO:0000313" key="4">
    <source>
        <dbReference type="Proteomes" id="UP000829364"/>
    </source>
</evidence>
<dbReference type="InterPro" id="IPR013094">
    <property type="entry name" value="AB_hydrolase_3"/>
</dbReference>
<reference evidence="3" key="1">
    <citation type="submission" date="2021-11" db="EMBL/GenBank/DDBJ databases">
        <title>Purpureocillium_takamizusanense_genome.</title>
        <authorList>
            <person name="Nguyen N.-H."/>
        </authorList>
    </citation>
    <scope>NUCLEOTIDE SEQUENCE</scope>
    <source>
        <strain evidence="3">PT3</strain>
    </source>
</reference>
<feature type="domain" description="Alpha/beta hydrolase fold-3" evidence="2">
    <location>
        <begin position="204"/>
        <end position="357"/>
    </location>
</feature>
<dbReference type="GO" id="GO:0008474">
    <property type="term" value="F:palmitoyl-(protein) hydrolase activity"/>
    <property type="evidence" value="ECO:0007669"/>
    <property type="project" value="TreeGrafter"/>
</dbReference>
<accession>A0A9Q8QQ02</accession>
<dbReference type="AlphaFoldDB" id="A0A9Q8QQ02"/>
<dbReference type="RefSeq" id="XP_047847136.1">
    <property type="nucleotide sequence ID" value="XM_047991126.1"/>
</dbReference>
<protein>
    <recommendedName>
        <fullName evidence="2">Alpha/beta hydrolase fold-3 domain-containing protein</fullName>
    </recommendedName>
</protein>
<sequence>MEMRWMRPGGRRLWPGFKEAGTSRPIALTWPNRSHNLRPALAMSRSLHIPSAAMPPIIFAGLFMTLWCWKCTMLILFQNLIIYNPYMPPNARSMLISDFARQCGGVEWREQRIESLDRIEIALCVSEMSARGAARSGSTASQTPVYILYFQGNASSLPPRLPDISWVLRRLRDGEEAVHYTTVCLSYRGFWTSHDRPSETGINKDAVAALQWISKLHRSKDAARKLPEPVVILWGQSIGCGFATNLAARSESSSTLNINALVLETPFTNTRAMLKAIYPQRWLPYQYLWPFLRTQLDSWKNLGTITRRHTRRLPEVYIVEAAKDELVPQDHGALLEERCADVGLTVHRRRVRGALHNDVSVRQEGKRALAESILLAIRSATQASKQP</sequence>
<dbReference type="PANTHER" id="PTHR12277">
    <property type="entry name" value="ALPHA/BETA HYDROLASE DOMAIN-CONTAINING PROTEIN"/>
    <property type="match status" value="1"/>
</dbReference>
<dbReference type="SUPFAM" id="SSF53474">
    <property type="entry name" value="alpha/beta-Hydrolases"/>
    <property type="match status" value="1"/>
</dbReference>
<dbReference type="Gene3D" id="3.40.50.1820">
    <property type="entry name" value="alpha/beta hydrolase"/>
    <property type="match status" value="1"/>
</dbReference>
<gene>
    <name evidence="3" type="ORF">JDV02_009462</name>
</gene>
<dbReference type="KEGG" id="ptkz:JDV02_009462"/>
<dbReference type="InterPro" id="IPR029058">
    <property type="entry name" value="AB_hydrolase_fold"/>
</dbReference>
<dbReference type="Pfam" id="PF07859">
    <property type="entry name" value="Abhydrolase_3"/>
    <property type="match status" value="1"/>
</dbReference>
<organism evidence="3 4">
    <name type="scientific">Purpureocillium takamizusanense</name>
    <dbReference type="NCBI Taxonomy" id="2060973"/>
    <lineage>
        <taxon>Eukaryota</taxon>
        <taxon>Fungi</taxon>
        <taxon>Dikarya</taxon>
        <taxon>Ascomycota</taxon>
        <taxon>Pezizomycotina</taxon>
        <taxon>Sordariomycetes</taxon>
        <taxon>Hypocreomycetidae</taxon>
        <taxon>Hypocreales</taxon>
        <taxon>Ophiocordycipitaceae</taxon>
        <taxon>Purpureocillium</taxon>
    </lineage>
</organism>
<feature type="transmembrane region" description="Helical" evidence="1">
    <location>
        <begin position="53"/>
        <end position="77"/>
    </location>
</feature>
<evidence type="ECO:0000256" key="1">
    <source>
        <dbReference type="SAM" id="Phobius"/>
    </source>
</evidence>
<keyword evidence="1" id="KW-0812">Transmembrane</keyword>
<dbReference type="PANTHER" id="PTHR12277:SF64">
    <property type="entry name" value="SUPERFAMILY HYDROLASE, PUTATIVE (AFU_ORTHOLOGUE AFUA_3G01760)-RELATED"/>
    <property type="match status" value="1"/>
</dbReference>
<dbReference type="GeneID" id="72071407"/>
<keyword evidence="1" id="KW-0472">Membrane</keyword>
<dbReference type="OrthoDB" id="10249433at2759"/>
<dbReference type="GO" id="GO:0016020">
    <property type="term" value="C:membrane"/>
    <property type="evidence" value="ECO:0007669"/>
    <property type="project" value="TreeGrafter"/>
</dbReference>